<organism evidence="4">
    <name type="scientific">freshwater metagenome</name>
    <dbReference type="NCBI Taxonomy" id="449393"/>
    <lineage>
        <taxon>unclassified sequences</taxon>
        <taxon>metagenomes</taxon>
        <taxon>ecological metagenomes</taxon>
    </lineage>
</organism>
<keyword evidence="2" id="KW-0472">Membrane</keyword>
<dbReference type="InterPro" id="IPR032820">
    <property type="entry name" value="ATPase_put"/>
</dbReference>
<gene>
    <name evidence="3" type="ORF">UFOPK1826_01227</name>
    <name evidence="4" type="ORF">UFOPK4020_00492</name>
</gene>
<dbReference type="AlphaFoldDB" id="A0A6J7NWQ9"/>
<evidence type="ECO:0000313" key="4">
    <source>
        <dbReference type="EMBL" id="CAB4995259.1"/>
    </source>
</evidence>
<reference evidence="4" key="1">
    <citation type="submission" date="2020-05" db="EMBL/GenBank/DDBJ databases">
        <authorList>
            <person name="Chiriac C."/>
            <person name="Salcher M."/>
            <person name="Ghai R."/>
            <person name="Kavagutti S V."/>
        </authorList>
    </citation>
    <scope>NUCLEOTIDE SEQUENCE</scope>
</reference>
<feature type="region of interest" description="Disordered" evidence="1">
    <location>
        <begin position="72"/>
        <end position="91"/>
    </location>
</feature>
<proteinExistence type="predicted"/>
<keyword evidence="2" id="KW-0812">Transmembrane</keyword>
<evidence type="ECO:0000256" key="2">
    <source>
        <dbReference type="SAM" id="Phobius"/>
    </source>
</evidence>
<name>A0A6J7NWQ9_9ZZZZ</name>
<dbReference type="Pfam" id="PF09527">
    <property type="entry name" value="ATPase_gene1"/>
    <property type="match status" value="1"/>
</dbReference>
<evidence type="ECO:0000313" key="3">
    <source>
        <dbReference type="EMBL" id="CAB4610433.1"/>
    </source>
</evidence>
<feature type="transmembrane region" description="Helical" evidence="2">
    <location>
        <begin position="12"/>
        <end position="31"/>
    </location>
</feature>
<accession>A0A6J7NWQ9</accession>
<dbReference type="EMBL" id="CAEZUN010000176">
    <property type="protein sequence ID" value="CAB4610433.1"/>
    <property type="molecule type" value="Genomic_DNA"/>
</dbReference>
<keyword evidence="2" id="KW-1133">Transmembrane helix</keyword>
<dbReference type="EMBL" id="CAFBOV010000074">
    <property type="protein sequence ID" value="CAB4995259.1"/>
    <property type="molecule type" value="Genomic_DNA"/>
</dbReference>
<protein>
    <submittedName>
        <fullName evidence="4">Unannotated protein</fullName>
    </submittedName>
</protein>
<sequence>MRGASSSDDSLGRGAEVSVSVGIFLVIGLVVDNSLGTRPIFTIALSLFSLLGSFVRMWYVYDGNMQVQEVKRRDAATSHIKKQNSQLKSPK</sequence>
<feature type="transmembrane region" description="Helical" evidence="2">
    <location>
        <begin position="43"/>
        <end position="61"/>
    </location>
</feature>
<evidence type="ECO:0000256" key="1">
    <source>
        <dbReference type="SAM" id="MobiDB-lite"/>
    </source>
</evidence>